<name>A0A1A8A3E6_NOTFU</name>
<proteinExistence type="predicted"/>
<accession>A0A1A8A3E6</accession>
<feature type="non-terminal residue" evidence="2">
    <location>
        <position position="1"/>
    </location>
</feature>
<dbReference type="AlphaFoldDB" id="A0A1A8A3E6"/>
<dbReference type="EMBL" id="HADY01011139">
    <property type="protein sequence ID" value="SBP49624.1"/>
    <property type="molecule type" value="Transcribed_RNA"/>
</dbReference>
<evidence type="ECO:0000256" key="1">
    <source>
        <dbReference type="SAM" id="MobiDB-lite"/>
    </source>
</evidence>
<protein>
    <submittedName>
        <fullName evidence="2">Ribosomal protein S6 kinase, 90kDa, polypeptide 6</fullName>
    </submittedName>
</protein>
<dbReference type="GO" id="GO:0016301">
    <property type="term" value="F:kinase activity"/>
    <property type="evidence" value="ECO:0007669"/>
    <property type="project" value="UniProtKB-KW"/>
</dbReference>
<feature type="region of interest" description="Disordered" evidence="1">
    <location>
        <begin position="73"/>
        <end position="92"/>
    </location>
</feature>
<gene>
    <name evidence="2" type="primary">RPS6KA6</name>
</gene>
<organism evidence="2">
    <name type="scientific">Nothobranchius furzeri</name>
    <name type="common">Turquoise killifish</name>
    <dbReference type="NCBI Taxonomy" id="105023"/>
    <lineage>
        <taxon>Eukaryota</taxon>
        <taxon>Metazoa</taxon>
        <taxon>Chordata</taxon>
        <taxon>Craniata</taxon>
        <taxon>Vertebrata</taxon>
        <taxon>Euteleostomi</taxon>
        <taxon>Actinopterygii</taxon>
        <taxon>Neopterygii</taxon>
        <taxon>Teleostei</taxon>
        <taxon>Neoteleostei</taxon>
        <taxon>Acanthomorphata</taxon>
        <taxon>Ovalentaria</taxon>
        <taxon>Atherinomorphae</taxon>
        <taxon>Cyprinodontiformes</taxon>
        <taxon>Nothobranchiidae</taxon>
        <taxon>Nothobranchius</taxon>
    </lineage>
</organism>
<reference evidence="2" key="1">
    <citation type="submission" date="2016-05" db="EMBL/GenBank/DDBJ databases">
        <authorList>
            <person name="Lavstsen T."/>
            <person name="Jespersen J.S."/>
        </authorList>
    </citation>
    <scope>NUCLEOTIDE SEQUENCE</scope>
    <source>
        <tissue evidence="2">Brain</tissue>
    </source>
</reference>
<evidence type="ECO:0000313" key="2">
    <source>
        <dbReference type="EMBL" id="SBP49624.1"/>
    </source>
</evidence>
<reference evidence="2" key="2">
    <citation type="submission" date="2016-06" db="EMBL/GenBank/DDBJ databases">
        <title>The genome of a short-lived fish provides insights into sex chromosome evolution and the genetic control of aging.</title>
        <authorList>
            <person name="Reichwald K."/>
            <person name="Felder M."/>
            <person name="Petzold A."/>
            <person name="Koch P."/>
            <person name="Groth M."/>
            <person name="Platzer M."/>
        </authorList>
    </citation>
    <scope>NUCLEOTIDE SEQUENCE</scope>
    <source>
        <tissue evidence="2">Brain</tissue>
    </source>
</reference>
<sequence>FTRLSKEVRLHHFLILLEQYLCLFPPLKYLASLFKLKSARNVTCLELLMTDYSINRSILVEIMTDSCFSLEASASQNSSGTVYPRLSTRGIS</sequence>
<keyword evidence="2" id="KW-0418">Kinase</keyword>
<keyword evidence="2" id="KW-0808">Transferase</keyword>